<accession>A0AAW1TKR5</accession>
<evidence type="ECO:0000313" key="1">
    <source>
        <dbReference type="EMBL" id="KAK9871932.1"/>
    </source>
</evidence>
<reference evidence="1 2" key="1">
    <citation type="submission" date="2023-03" db="EMBL/GenBank/DDBJ databases">
        <title>Genome insight into feeding habits of ladybird beetles.</title>
        <authorList>
            <person name="Li H.-S."/>
            <person name="Huang Y.-H."/>
            <person name="Pang H."/>
        </authorList>
    </citation>
    <scope>NUCLEOTIDE SEQUENCE [LARGE SCALE GENOMIC DNA]</scope>
    <source>
        <strain evidence="1">SYSU_2023b</strain>
        <tissue evidence="1">Whole body</tissue>
    </source>
</reference>
<dbReference type="EMBL" id="JARQZJ010000008">
    <property type="protein sequence ID" value="KAK9871932.1"/>
    <property type="molecule type" value="Genomic_DNA"/>
</dbReference>
<dbReference type="Proteomes" id="UP001431783">
    <property type="component" value="Unassembled WGS sequence"/>
</dbReference>
<evidence type="ECO:0000313" key="2">
    <source>
        <dbReference type="Proteomes" id="UP001431783"/>
    </source>
</evidence>
<sequence>MVLNVKISLCKITRASKLFQRNYYLPLLKPLSPKDALRKKIITGQNILGSRIEHYIPVLSTHEDKSYERKRRPKGIPIIKKRVKQRQNERYLEPFFDENMENHSLLESIIRRKPKGKGQYYIYEVLDRNCTVVIPHQMEKPSRIKISLMLL</sequence>
<name>A0AAW1TKR5_9CUCU</name>
<gene>
    <name evidence="1" type="ORF">WA026_015182</name>
</gene>
<protein>
    <submittedName>
        <fullName evidence="1">Uncharacterized protein</fullName>
    </submittedName>
</protein>
<comment type="caution">
    <text evidence="1">The sequence shown here is derived from an EMBL/GenBank/DDBJ whole genome shotgun (WGS) entry which is preliminary data.</text>
</comment>
<proteinExistence type="predicted"/>
<organism evidence="1 2">
    <name type="scientific">Henosepilachna vigintioctopunctata</name>
    <dbReference type="NCBI Taxonomy" id="420089"/>
    <lineage>
        <taxon>Eukaryota</taxon>
        <taxon>Metazoa</taxon>
        <taxon>Ecdysozoa</taxon>
        <taxon>Arthropoda</taxon>
        <taxon>Hexapoda</taxon>
        <taxon>Insecta</taxon>
        <taxon>Pterygota</taxon>
        <taxon>Neoptera</taxon>
        <taxon>Endopterygota</taxon>
        <taxon>Coleoptera</taxon>
        <taxon>Polyphaga</taxon>
        <taxon>Cucujiformia</taxon>
        <taxon>Coccinelloidea</taxon>
        <taxon>Coccinellidae</taxon>
        <taxon>Epilachninae</taxon>
        <taxon>Epilachnini</taxon>
        <taxon>Henosepilachna</taxon>
    </lineage>
</organism>
<dbReference type="AlphaFoldDB" id="A0AAW1TKR5"/>
<keyword evidence="2" id="KW-1185">Reference proteome</keyword>